<feature type="transmembrane region" description="Helical" evidence="5">
    <location>
        <begin position="304"/>
        <end position="323"/>
    </location>
</feature>
<dbReference type="GO" id="GO:0015179">
    <property type="term" value="F:L-amino acid transmembrane transporter activity"/>
    <property type="evidence" value="ECO:0007669"/>
    <property type="project" value="TreeGrafter"/>
</dbReference>
<dbReference type="InterPro" id="IPR050598">
    <property type="entry name" value="AminoAcid_Transporter"/>
</dbReference>
<dbReference type="FunFam" id="1.20.1740.10:FF:000095">
    <property type="entry name" value="B(0,+)-type amino acid transporter 1-like"/>
    <property type="match status" value="1"/>
</dbReference>
<protein>
    <recommendedName>
        <fullName evidence="8">Amino acid permease/ SLC12A domain-containing protein</fullName>
    </recommendedName>
</protein>
<dbReference type="STRING" id="6526.A0A2C9JXL9"/>
<dbReference type="PANTHER" id="PTHR11785:SF528">
    <property type="entry name" value="AMINO ACID TRANSPORTER PROTEIN JHI-21"/>
    <property type="match status" value="1"/>
</dbReference>
<evidence type="ECO:0000313" key="6">
    <source>
        <dbReference type="EnsemblMetazoa" id="BGLB009698-PB"/>
    </source>
</evidence>
<organism evidence="6 7">
    <name type="scientific">Biomphalaria glabrata</name>
    <name type="common">Bloodfluke planorb</name>
    <name type="synonym">Freshwater snail</name>
    <dbReference type="NCBI Taxonomy" id="6526"/>
    <lineage>
        <taxon>Eukaryota</taxon>
        <taxon>Metazoa</taxon>
        <taxon>Spiralia</taxon>
        <taxon>Lophotrochozoa</taxon>
        <taxon>Mollusca</taxon>
        <taxon>Gastropoda</taxon>
        <taxon>Heterobranchia</taxon>
        <taxon>Euthyneura</taxon>
        <taxon>Panpulmonata</taxon>
        <taxon>Hygrophila</taxon>
        <taxon>Lymnaeoidea</taxon>
        <taxon>Planorbidae</taxon>
        <taxon>Biomphalaria</taxon>
    </lineage>
</organism>
<accession>A0A2C9JXL9</accession>
<evidence type="ECO:0000256" key="5">
    <source>
        <dbReference type="SAM" id="Phobius"/>
    </source>
</evidence>
<comment type="subcellular location">
    <subcellularLocation>
        <location evidence="1">Membrane</location>
        <topology evidence="1">Multi-pass membrane protein</topology>
    </subcellularLocation>
</comment>
<feature type="transmembrane region" description="Helical" evidence="5">
    <location>
        <begin position="220"/>
        <end position="241"/>
    </location>
</feature>
<dbReference type="Gene3D" id="1.20.1740.10">
    <property type="entry name" value="Amino acid/polyamine transporter I"/>
    <property type="match status" value="2"/>
</dbReference>
<dbReference type="Proteomes" id="UP000076420">
    <property type="component" value="Unassembled WGS sequence"/>
</dbReference>
<reference evidence="6" key="1">
    <citation type="submission" date="2020-05" db="UniProtKB">
        <authorList>
            <consortium name="EnsemblMetazoa"/>
        </authorList>
    </citation>
    <scope>IDENTIFICATION</scope>
    <source>
        <strain evidence="6">BB02</strain>
    </source>
</reference>
<dbReference type="KEGG" id="bgt:106072134"/>
<proteinExistence type="predicted"/>
<name>A0A2C9JXL9_BIOGL</name>
<evidence type="ECO:0000256" key="1">
    <source>
        <dbReference type="ARBA" id="ARBA00004141"/>
    </source>
</evidence>
<dbReference type="AlphaFoldDB" id="A0A2C9JXL9"/>
<evidence type="ECO:0000256" key="3">
    <source>
        <dbReference type="ARBA" id="ARBA00022989"/>
    </source>
</evidence>
<keyword evidence="3 5" id="KW-1133">Transmembrane helix</keyword>
<dbReference type="OrthoDB" id="10062876at2759"/>
<keyword evidence="4 5" id="KW-0472">Membrane</keyword>
<keyword evidence="2 5" id="KW-0812">Transmembrane</keyword>
<feature type="transmembrane region" description="Helical" evidence="5">
    <location>
        <begin position="277"/>
        <end position="298"/>
    </location>
</feature>
<dbReference type="InterPro" id="IPR002293">
    <property type="entry name" value="AA/rel_permease1"/>
</dbReference>
<feature type="transmembrane region" description="Helical" evidence="5">
    <location>
        <begin position="122"/>
        <end position="142"/>
    </location>
</feature>
<dbReference type="GO" id="GO:0016020">
    <property type="term" value="C:membrane"/>
    <property type="evidence" value="ECO:0007669"/>
    <property type="project" value="UniProtKB-SubCell"/>
</dbReference>
<evidence type="ECO:0000256" key="2">
    <source>
        <dbReference type="ARBA" id="ARBA00022692"/>
    </source>
</evidence>
<dbReference type="Pfam" id="PF13520">
    <property type="entry name" value="AA_permease_2"/>
    <property type="match status" value="1"/>
</dbReference>
<sequence length="351" mass="38546">MTLRVKPNISSWPSNQIFPVGPQTKYFQLALKPNISSWPSNQILPVGPQTKYFQLALKPNISSILTFVNAMSVRAATRIQDIFTAAKLLALVIIIVTGFVQIGKEQYICVLNFPFVRNLPRAIYISIPIVTLVYVMTNVAYFTAMSPREMLGSYATAVTFGQNIFGVAALIIPIFVALSTFGGVNGLLFTSGRLCFVGAREGQLPGIMAMISVTKHTPMPAILFTGGLSLVMLISDNIYSLINYLSFTQWLSVGASIVGMVYLRFTKPDMPRPIKMPLFIPFFFLITVLFLLIVPLMAAPYDTGMGVLIVCSGIPVYLIGVVWKSKPRAFQRFMENVTVLGQKAMGVASTS</sequence>
<feature type="transmembrane region" description="Helical" evidence="5">
    <location>
        <begin position="82"/>
        <end position="102"/>
    </location>
</feature>
<dbReference type="VEuPathDB" id="VectorBase:BGLAX_034822"/>
<dbReference type="GO" id="GO:0015175">
    <property type="term" value="F:neutral L-amino acid transmembrane transporter activity"/>
    <property type="evidence" value="ECO:0007669"/>
    <property type="project" value="TreeGrafter"/>
</dbReference>
<gene>
    <name evidence="6" type="primary">106072134</name>
</gene>
<evidence type="ECO:0000256" key="4">
    <source>
        <dbReference type="ARBA" id="ARBA00023136"/>
    </source>
</evidence>
<evidence type="ECO:0008006" key="8">
    <source>
        <dbReference type="Google" id="ProtNLM"/>
    </source>
</evidence>
<evidence type="ECO:0000313" key="7">
    <source>
        <dbReference type="Proteomes" id="UP000076420"/>
    </source>
</evidence>
<feature type="transmembrane region" description="Helical" evidence="5">
    <location>
        <begin position="247"/>
        <end position="265"/>
    </location>
</feature>
<dbReference type="EnsemblMetazoa" id="BGLB009698-RB">
    <property type="protein sequence ID" value="BGLB009698-PB"/>
    <property type="gene ID" value="BGLB009698"/>
</dbReference>
<dbReference type="VEuPathDB" id="VectorBase:BGLB009698"/>
<dbReference type="PANTHER" id="PTHR11785">
    <property type="entry name" value="AMINO ACID TRANSPORTER"/>
    <property type="match status" value="1"/>
</dbReference>